<name>A0A4P8NFC7_9CAUD</name>
<dbReference type="InterPro" id="IPR056209">
    <property type="entry name" value="SU10_adaptor"/>
</dbReference>
<dbReference type="Proteomes" id="UP000300340">
    <property type="component" value="Segment"/>
</dbReference>
<organism evidence="1 2">
    <name type="scientific">Shewanella phage X14</name>
    <dbReference type="NCBI Taxonomy" id="2576871"/>
    <lineage>
        <taxon>Viruses</taxon>
        <taxon>Duplodnaviria</taxon>
        <taxon>Heunggongvirae</taxon>
        <taxon>Uroviricota</taxon>
        <taxon>Caudoviricetes</taxon>
        <taxon>Bocovirus</taxon>
        <taxon>Bocovirus X14</taxon>
    </lineage>
</organism>
<dbReference type="Gene3D" id="1.10.3230.20">
    <property type="entry name" value="P22 tail accessory factor (Gp4)"/>
    <property type="match status" value="2"/>
</dbReference>
<dbReference type="EMBL" id="MK796797">
    <property type="protein sequence ID" value="QCQ65284.1"/>
    <property type="molecule type" value="Genomic_DNA"/>
</dbReference>
<dbReference type="InterPro" id="IPR038258">
    <property type="entry name" value="Gp4_sf"/>
</dbReference>
<dbReference type="Pfam" id="PF24175">
    <property type="entry name" value="SU10_adaptor"/>
    <property type="match status" value="1"/>
</dbReference>
<dbReference type="GeneID" id="77953365"/>
<evidence type="ECO:0000313" key="2">
    <source>
        <dbReference type="Proteomes" id="UP000300340"/>
    </source>
</evidence>
<protein>
    <submittedName>
        <fullName evidence="1">Head completion adaptor</fullName>
    </submittedName>
</protein>
<dbReference type="RefSeq" id="YP_010676999.1">
    <property type="nucleotide sequence ID" value="NC_071016.1"/>
</dbReference>
<sequence length="254" mass="28305">MATTVGDIIRSSMRKIGVLAAGEPLPANEGDDALQVFAQMVDAWTNETLLIPVVNVVTFQLTNDVSEYTIGIYPKTSSCCPTDEALPENHIETARPEKILAAFIRDQYNTDYIQEVIDVKTFSRISRKTNASRPSRFYVREGWPLNTILFESVPYSSETLHLEVIQPLSEILSTASLTDVVNLPPGYERALIYNLCLDLADEWGKQPSAAIATHAVEGKKWLKRNNYRDLVLGMDRAVATQRKGIGTYIIEQGP</sequence>
<reference evidence="1 2" key="1">
    <citation type="submission" date="2019-04" db="EMBL/GenBank/DDBJ databases">
        <title>Characterization and complete genome sequence analysis of a novel Podoviridae phage X14.</title>
        <authorList>
            <person name="Liu Y."/>
        </authorList>
    </citation>
    <scope>NUCLEOTIDE SEQUENCE [LARGE SCALE GENOMIC DNA]</scope>
</reference>
<accession>A0A4P8NFC7</accession>
<evidence type="ECO:0000313" key="1">
    <source>
        <dbReference type="EMBL" id="QCQ65284.1"/>
    </source>
</evidence>
<dbReference type="KEGG" id="vg:77953365"/>
<keyword evidence="2" id="KW-1185">Reference proteome</keyword>
<proteinExistence type="predicted"/>